<dbReference type="RefSeq" id="WP_207002963.1">
    <property type="nucleotide sequence ID" value="NZ_JAEKJR010000002.1"/>
</dbReference>
<dbReference type="Proteomes" id="UP000664293">
    <property type="component" value="Unassembled WGS sequence"/>
</dbReference>
<evidence type="ECO:0000256" key="1">
    <source>
        <dbReference type="SAM" id="Phobius"/>
    </source>
</evidence>
<name>A0ABS3E948_9GAMM</name>
<gene>
    <name evidence="2" type="ORF">JF535_13375</name>
</gene>
<keyword evidence="1" id="KW-0472">Membrane</keyword>
<sequence length="75" mass="8336">MYNLNLGGPLLALVIMAVLGAATALWSFGSWISEPNHIELKNSEWTCSKVIPAQQLGEVPTCAEYRRHKPKQVEQ</sequence>
<keyword evidence="3" id="KW-1185">Reference proteome</keyword>
<feature type="transmembrane region" description="Helical" evidence="1">
    <location>
        <begin position="6"/>
        <end position="28"/>
    </location>
</feature>
<keyword evidence="1" id="KW-0812">Transmembrane</keyword>
<evidence type="ECO:0000313" key="2">
    <source>
        <dbReference type="EMBL" id="MBN8431843.1"/>
    </source>
</evidence>
<comment type="caution">
    <text evidence="2">The sequence shown here is derived from an EMBL/GenBank/DDBJ whole genome shotgun (WGS) entry which is preliminary data.</text>
</comment>
<proteinExistence type="predicted"/>
<organism evidence="2 3">
    <name type="scientific">Microbulbifer salipaludis</name>
    <dbReference type="NCBI Taxonomy" id="187980"/>
    <lineage>
        <taxon>Bacteria</taxon>
        <taxon>Pseudomonadati</taxon>
        <taxon>Pseudomonadota</taxon>
        <taxon>Gammaproteobacteria</taxon>
        <taxon>Cellvibrionales</taxon>
        <taxon>Microbulbiferaceae</taxon>
        <taxon>Microbulbifer</taxon>
    </lineage>
</organism>
<accession>A0ABS3E948</accession>
<evidence type="ECO:0000313" key="3">
    <source>
        <dbReference type="Proteomes" id="UP000664293"/>
    </source>
</evidence>
<keyword evidence="1" id="KW-1133">Transmembrane helix</keyword>
<dbReference type="EMBL" id="JAEKJR010000002">
    <property type="protein sequence ID" value="MBN8431843.1"/>
    <property type="molecule type" value="Genomic_DNA"/>
</dbReference>
<reference evidence="2 3" key="1">
    <citation type="submission" date="2020-12" db="EMBL/GenBank/DDBJ databases">
        <title>Oil enriched cultivation method for isolating marine PHA-producing bacteria.</title>
        <authorList>
            <person name="Zheng W."/>
            <person name="Yu S."/>
            <person name="Huang Y."/>
        </authorList>
    </citation>
    <scope>NUCLEOTIDE SEQUENCE [LARGE SCALE GENOMIC DNA]</scope>
    <source>
        <strain evidence="2 3">SN0-2</strain>
    </source>
</reference>
<protein>
    <submittedName>
        <fullName evidence="2">Uncharacterized protein</fullName>
    </submittedName>
</protein>